<evidence type="ECO:0000313" key="6">
    <source>
        <dbReference type="Proteomes" id="UP000324974"/>
    </source>
</evidence>
<dbReference type="RefSeq" id="WP_168219016.1">
    <property type="nucleotide sequence ID" value="NZ_CP042425.1"/>
</dbReference>
<evidence type="ECO:0000256" key="3">
    <source>
        <dbReference type="RuleBase" id="RU361153"/>
    </source>
</evidence>
<dbReference type="AlphaFoldDB" id="A0A5C1ACB8"/>
<dbReference type="Pfam" id="PF00150">
    <property type="entry name" value="Cellulase"/>
    <property type="match status" value="1"/>
</dbReference>
<dbReference type="GO" id="GO:0004553">
    <property type="term" value="F:hydrolase activity, hydrolyzing O-glycosyl compounds"/>
    <property type="evidence" value="ECO:0007669"/>
    <property type="project" value="InterPro"/>
</dbReference>
<proteinExistence type="inferred from homology"/>
<comment type="similarity">
    <text evidence="3">Belongs to the glycosyl hydrolase 5 (cellulase A) family.</text>
</comment>
<sequence>MPWGFNYLGRFERLAEDDWDTPAGWRNIETDFAEMRKLGANVVRWHLQFETFMAAADKPRADQLARLKKLLDLAGETGLYLDLTGLNCFRLKRIPEWYDKLAEADRWAAQARFWSAIAETCAGHPAAFCYDLVNEPVINEPGPKDHPWVGGELGGFHFVQRISNKPAGRDTKDIAEAWVKTLVAAIRTHDKDTLITVGVIPWAMVWPNAKPLFYSPQVARHLDFVSVHFYPSAGKVDKAQAALAVYDIGKPLVVEETFPLSCSVAELDQFIDGAADRADGWISHYFGATPAEHRAGAKPNGPLVADFLEYWKKKGEKVSDR</sequence>
<dbReference type="KEGG" id="lrs:PX52LOC_03185"/>
<dbReference type="GO" id="GO:0000272">
    <property type="term" value="P:polysaccharide catabolic process"/>
    <property type="evidence" value="ECO:0007669"/>
    <property type="project" value="InterPro"/>
</dbReference>
<keyword evidence="6" id="KW-1185">Reference proteome</keyword>
<dbReference type="InterPro" id="IPR017853">
    <property type="entry name" value="GH"/>
</dbReference>
<dbReference type="Gene3D" id="3.20.20.80">
    <property type="entry name" value="Glycosidases"/>
    <property type="match status" value="1"/>
</dbReference>
<keyword evidence="2 3" id="KW-0326">Glycosidase</keyword>
<dbReference type="InterPro" id="IPR001547">
    <property type="entry name" value="Glyco_hydro_5"/>
</dbReference>
<evidence type="ECO:0000256" key="2">
    <source>
        <dbReference type="ARBA" id="ARBA00023295"/>
    </source>
</evidence>
<evidence type="ECO:0000259" key="4">
    <source>
        <dbReference type="Pfam" id="PF00150"/>
    </source>
</evidence>
<evidence type="ECO:0000256" key="1">
    <source>
        <dbReference type="ARBA" id="ARBA00022801"/>
    </source>
</evidence>
<name>A0A5C1ACB8_9BACT</name>
<protein>
    <submittedName>
        <fullName evidence="5">GH5-retaining beta-glycosidase</fullName>
    </submittedName>
</protein>
<keyword evidence="1 3" id="KW-0378">Hydrolase</keyword>
<dbReference type="SUPFAM" id="SSF51445">
    <property type="entry name" value="(Trans)glycosidases"/>
    <property type="match status" value="1"/>
</dbReference>
<feature type="domain" description="Glycoside hydrolase family 5" evidence="4">
    <location>
        <begin position="19"/>
        <end position="234"/>
    </location>
</feature>
<organism evidence="5 6">
    <name type="scientific">Limnoglobus roseus</name>
    <dbReference type="NCBI Taxonomy" id="2598579"/>
    <lineage>
        <taxon>Bacteria</taxon>
        <taxon>Pseudomonadati</taxon>
        <taxon>Planctomycetota</taxon>
        <taxon>Planctomycetia</taxon>
        <taxon>Gemmatales</taxon>
        <taxon>Gemmataceae</taxon>
        <taxon>Limnoglobus</taxon>
    </lineage>
</organism>
<gene>
    <name evidence="5" type="ORF">PX52LOC_03185</name>
</gene>
<dbReference type="EMBL" id="CP042425">
    <property type="protein sequence ID" value="QEL16245.1"/>
    <property type="molecule type" value="Genomic_DNA"/>
</dbReference>
<dbReference type="Proteomes" id="UP000324974">
    <property type="component" value="Chromosome"/>
</dbReference>
<reference evidence="6" key="1">
    <citation type="submission" date="2019-08" db="EMBL/GenBank/DDBJ databases">
        <title>Limnoglobus roseus gen. nov., sp. nov., a novel freshwater planctomycete with a giant genome from the family Gemmataceae.</title>
        <authorList>
            <person name="Kulichevskaya I.S."/>
            <person name="Naumoff D.G."/>
            <person name="Miroshnikov K."/>
            <person name="Ivanova A."/>
            <person name="Philippov D.A."/>
            <person name="Hakobyan A."/>
            <person name="Rijpstra I.C."/>
            <person name="Sinninghe Damste J.S."/>
            <person name="Liesack W."/>
            <person name="Dedysh S.N."/>
        </authorList>
    </citation>
    <scope>NUCLEOTIDE SEQUENCE [LARGE SCALE GENOMIC DNA]</scope>
    <source>
        <strain evidence="6">PX52</strain>
    </source>
</reference>
<accession>A0A5C1ACB8</accession>
<evidence type="ECO:0000313" key="5">
    <source>
        <dbReference type="EMBL" id="QEL16245.1"/>
    </source>
</evidence>